<accession>A0A133N719</accession>
<dbReference type="GO" id="GO:0009116">
    <property type="term" value="P:nucleoside metabolic process"/>
    <property type="evidence" value="ECO:0007669"/>
    <property type="project" value="InterPro"/>
</dbReference>
<comment type="caution">
    <text evidence="1">The sequence shown here is derived from an EMBL/GenBank/DDBJ whole genome shotgun (WGS) entry which is preliminary data.</text>
</comment>
<proteinExistence type="predicted"/>
<dbReference type="GO" id="GO:0051539">
    <property type="term" value="F:4 iron, 4 sulfur cluster binding"/>
    <property type="evidence" value="ECO:0007669"/>
    <property type="project" value="TreeGrafter"/>
</dbReference>
<dbReference type="STRING" id="134605.HMPREF3206_01824"/>
<dbReference type="GO" id="GO:0003913">
    <property type="term" value="F:DNA photolyase activity"/>
    <property type="evidence" value="ECO:0007669"/>
    <property type="project" value="TreeGrafter"/>
</dbReference>
<dbReference type="PATRIC" id="fig|134605.3.peg.1803"/>
<dbReference type="PANTHER" id="PTHR37822:SF2">
    <property type="entry name" value="SPORE PHOTOPRODUCT LYASE"/>
    <property type="match status" value="1"/>
</dbReference>
<dbReference type="Proteomes" id="UP000070617">
    <property type="component" value="Unassembled WGS sequence"/>
</dbReference>
<dbReference type="PANTHER" id="PTHR37822">
    <property type="entry name" value="SPORE PHOTOPRODUCT LYASE-RELATED"/>
    <property type="match status" value="1"/>
</dbReference>
<evidence type="ECO:0000313" key="1">
    <source>
        <dbReference type="EMBL" id="KXA12106.1"/>
    </source>
</evidence>
<dbReference type="GO" id="GO:1904047">
    <property type="term" value="F:S-adenosyl-L-methionine binding"/>
    <property type="evidence" value="ECO:0007669"/>
    <property type="project" value="TreeGrafter"/>
</dbReference>
<dbReference type="GO" id="GO:0042601">
    <property type="term" value="C:endospore-forming forespore"/>
    <property type="evidence" value="ECO:0007669"/>
    <property type="project" value="TreeGrafter"/>
</dbReference>
<keyword evidence="2" id="KW-1185">Reference proteome</keyword>
<sequence length="282" mass="33546">MKGIKCGGKTMVYLFFALYGEAKPFIEKWKLKKQNQYTKYQVFERESFCCVVTGVGSMKMAIHTTHFLSSRNLQEEDIFCNVGIAGTKSSHFTKGELYFIHKIHSKESGRDFYPELLYRQKYQEASLETFSKVVEKEEEIQEDLVDMEGAAFFETLHFFAKKKQIFLWKCVSDFLEGEKVNPEELLKKHCEGLATFLEQFIGRKNEELEFLKRERRDLEEKLWKHLFCSETMRIQGKDLLHYAELSEKNVEKMIQKYLRKEVKTKTEGKKYFEDLRNEILEF</sequence>
<dbReference type="SUPFAM" id="SSF53167">
    <property type="entry name" value="Purine and uridine phosphorylases"/>
    <property type="match status" value="1"/>
</dbReference>
<dbReference type="AlphaFoldDB" id="A0A133N719"/>
<name>A0A133N719_9FUSO</name>
<dbReference type="Gene3D" id="3.40.50.1580">
    <property type="entry name" value="Nucleoside phosphorylase domain"/>
    <property type="match status" value="1"/>
</dbReference>
<protein>
    <recommendedName>
        <fullName evidence="3">Nucleoside phosphorylase domain-containing protein</fullName>
    </recommendedName>
</protein>
<evidence type="ECO:0008006" key="3">
    <source>
        <dbReference type="Google" id="ProtNLM"/>
    </source>
</evidence>
<dbReference type="InterPro" id="IPR035994">
    <property type="entry name" value="Nucleoside_phosphorylase_sf"/>
</dbReference>
<evidence type="ECO:0000313" key="2">
    <source>
        <dbReference type="Proteomes" id="UP000070617"/>
    </source>
</evidence>
<organism evidence="1 2">
    <name type="scientific">Fusobacterium equinum</name>
    <dbReference type="NCBI Taxonomy" id="134605"/>
    <lineage>
        <taxon>Bacteria</taxon>
        <taxon>Fusobacteriati</taxon>
        <taxon>Fusobacteriota</taxon>
        <taxon>Fusobacteriia</taxon>
        <taxon>Fusobacteriales</taxon>
        <taxon>Fusobacteriaceae</taxon>
        <taxon>Fusobacterium</taxon>
    </lineage>
</organism>
<reference evidence="2" key="1">
    <citation type="submission" date="2016-01" db="EMBL/GenBank/DDBJ databases">
        <authorList>
            <person name="Mitreva M."/>
            <person name="Pepin K.H."/>
            <person name="Mihindukulasuriya K.A."/>
            <person name="Fulton R."/>
            <person name="Fronick C."/>
            <person name="O'Laughlin M."/>
            <person name="Miner T."/>
            <person name="Herter B."/>
            <person name="Rosa B.A."/>
            <person name="Cordes M."/>
            <person name="Tomlinson C."/>
            <person name="Wollam A."/>
            <person name="Palsikar V.B."/>
            <person name="Mardis E.R."/>
            <person name="Wilson R.K."/>
        </authorList>
    </citation>
    <scope>NUCLEOTIDE SEQUENCE [LARGE SCALE GENOMIC DNA]</scope>
    <source>
        <strain evidence="2">CMW8396</strain>
    </source>
</reference>
<gene>
    <name evidence="1" type="ORF">HMPREF3206_01824</name>
</gene>
<dbReference type="EMBL" id="LRPX01000104">
    <property type="protein sequence ID" value="KXA12106.1"/>
    <property type="molecule type" value="Genomic_DNA"/>
</dbReference>
<dbReference type="InterPro" id="IPR049539">
    <property type="entry name" value="SPL"/>
</dbReference>